<evidence type="ECO:0000256" key="1">
    <source>
        <dbReference type="ARBA" id="ARBA00000707"/>
    </source>
</evidence>
<feature type="compositionally biased region" description="Low complexity" evidence="6">
    <location>
        <begin position="535"/>
        <end position="553"/>
    </location>
</feature>
<dbReference type="Proteomes" id="UP000752171">
    <property type="component" value="Unassembled WGS sequence"/>
</dbReference>
<feature type="region of interest" description="Disordered" evidence="6">
    <location>
        <begin position="1164"/>
        <end position="1189"/>
    </location>
</feature>
<dbReference type="PROSITE" id="PS50802">
    <property type="entry name" value="OTU"/>
    <property type="match status" value="1"/>
</dbReference>
<accession>A0A8T2LE55</accession>
<feature type="compositionally biased region" description="Polar residues" evidence="6">
    <location>
        <begin position="374"/>
        <end position="385"/>
    </location>
</feature>
<dbReference type="PANTHER" id="PTHR12419">
    <property type="entry name" value="OTU DOMAIN CONTAINING PROTEIN"/>
    <property type="match status" value="1"/>
</dbReference>
<evidence type="ECO:0000259" key="7">
    <source>
        <dbReference type="PROSITE" id="PS50304"/>
    </source>
</evidence>
<feature type="compositionally biased region" description="Pro residues" evidence="6">
    <location>
        <begin position="726"/>
        <end position="736"/>
    </location>
</feature>
<proteinExistence type="predicted"/>
<feature type="region of interest" description="Disordered" evidence="6">
    <location>
        <begin position="1005"/>
        <end position="1041"/>
    </location>
</feature>
<evidence type="ECO:0000256" key="4">
    <source>
        <dbReference type="ARBA" id="ARBA00022786"/>
    </source>
</evidence>
<dbReference type="SUPFAM" id="SSF63748">
    <property type="entry name" value="Tudor/PWWP/MBT"/>
    <property type="match status" value="1"/>
</dbReference>
<dbReference type="AlphaFoldDB" id="A0A8T2LE55"/>
<feature type="domain" description="Tudor" evidence="7">
    <location>
        <begin position="278"/>
        <end position="338"/>
    </location>
</feature>
<dbReference type="Pfam" id="PF02338">
    <property type="entry name" value="OTU"/>
    <property type="match status" value="1"/>
</dbReference>
<dbReference type="PROSITE" id="PS50304">
    <property type="entry name" value="TUDOR"/>
    <property type="match status" value="1"/>
</dbReference>
<feature type="region of interest" description="Disordered" evidence="6">
    <location>
        <begin position="865"/>
        <end position="925"/>
    </location>
</feature>
<feature type="region of interest" description="Disordered" evidence="6">
    <location>
        <begin position="647"/>
        <end position="745"/>
    </location>
</feature>
<feature type="compositionally biased region" description="Polar residues" evidence="6">
    <location>
        <begin position="807"/>
        <end position="818"/>
    </location>
</feature>
<dbReference type="GO" id="GO:2000660">
    <property type="term" value="P:negative regulation of interleukin-1-mediated signaling pathway"/>
    <property type="evidence" value="ECO:0007669"/>
    <property type="project" value="TreeGrafter"/>
</dbReference>
<dbReference type="InterPro" id="IPR038765">
    <property type="entry name" value="Papain-like_cys_pep_sf"/>
</dbReference>
<keyword evidence="5" id="KW-0378">Hydrolase</keyword>
<protein>
    <recommendedName>
        <fullName evidence="2">ubiquitinyl hydrolase 1</fullName>
        <ecNumber evidence="2">3.4.19.12</ecNumber>
    </recommendedName>
</protein>
<evidence type="ECO:0000313" key="10">
    <source>
        <dbReference type="Proteomes" id="UP000752171"/>
    </source>
</evidence>
<dbReference type="InterPro" id="IPR002999">
    <property type="entry name" value="Tudor"/>
</dbReference>
<dbReference type="InterPro" id="IPR050704">
    <property type="entry name" value="Peptidase_C85-like"/>
</dbReference>
<comment type="catalytic activity">
    <reaction evidence="1">
        <text>Thiol-dependent hydrolysis of ester, thioester, amide, peptide and isopeptide bonds formed by the C-terminal Gly of ubiquitin (a 76-residue protein attached to proteins as an intracellular targeting signal).</text>
        <dbReference type="EC" id="3.4.19.12"/>
    </reaction>
</comment>
<organism evidence="9 10">
    <name type="scientific">Astyanax mexicanus</name>
    <name type="common">Blind cave fish</name>
    <name type="synonym">Astyanax fasciatus mexicanus</name>
    <dbReference type="NCBI Taxonomy" id="7994"/>
    <lineage>
        <taxon>Eukaryota</taxon>
        <taxon>Metazoa</taxon>
        <taxon>Chordata</taxon>
        <taxon>Craniata</taxon>
        <taxon>Vertebrata</taxon>
        <taxon>Euteleostomi</taxon>
        <taxon>Actinopterygii</taxon>
        <taxon>Neopterygii</taxon>
        <taxon>Teleostei</taxon>
        <taxon>Ostariophysi</taxon>
        <taxon>Characiformes</taxon>
        <taxon>Characoidei</taxon>
        <taxon>Acestrorhamphidae</taxon>
        <taxon>Acestrorhamphinae</taxon>
        <taxon>Astyanax</taxon>
    </lineage>
</organism>
<keyword evidence="5" id="KW-0788">Thiol protease</keyword>
<evidence type="ECO:0000313" key="9">
    <source>
        <dbReference type="EMBL" id="KAG9269174.1"/>
    </source>
</evidence>
<dbReference type="CDD" id="cd22794">
    <property type="entry name" value="OTU_OTUD4"/>
    <property type="match status" value="1"/>
</dbReference>
<evidence type="ECO:0000256" key="3">
    <source>
        <dbReference type="ARBA" id="ARBA00022670"/>
    </source>
</evidence>
<gene>
    <name evidence="9" type="primary">OTUD4</name>
    <name evidence="9" type="ORF">AMEX_G16163</name>
</gene>
<evidence type="ECO:0000256" key="6">
    <source>
        <dbReference type="SAM" id="MobiDB-lite"/>
    </source>
</evidence>
<evidence type="ECO:0000256" key="2">
    <source>
        <dbReference type="ARBA" id="ARBA00012759"/>
    </source>
</evidence>
<feature type="compositionally biased region" description="Low complexity" evidence="6">
    <location>
        <begin position="574"/>
        <end position="595"/>
    </location>
</feature>
<feature type="domain" description="OTU" evidence="8">
    <location>
        <begin position="30"/>
        <end position="151"/>
    </location>
</feature>
<keyword evidence="3" id="KW-0645">Protease</keyword>
<dbReference type="PRINTS" id="PR01217">
    <property type="entry name" value="PRICHEXTENSN"/>
</dbReference>
<feature type="compositionally biased region" description="Basic and acidic residues" evidence="6">
    <location>
        <begin position="451"/>
        <end position="480"/>
    </location>
</feature>
<feature type="compositionally biased region" description="Polar residues" evidence="6">
    <location>
        <begin position="1024"/>
        <end position="1040"/>
    </location>
</feature>
<dbReference type="GO" id="GO:1903093">
    <property type="term" value="P:regulation of protein K48-linked deubiquitination"/>
    <property type="evidence" value="ECO:0007669"/>
    <property type="project" value="TreeGrafter"/>
</dbReference>
<dbReference type="GO" id="GO:0006508">
    <property type="term" value="P:proteolysis"/>
    <property type="evidence" value="ECO:0007669"/>
    <property type="project" value="UniProtKB-KW"/>
</dbReference>
<dbReference type="SUPFAM" id="SSF54001">
    <property type="entry name" value="Cysteine proteinases"/>
    <property type="match status" value="1"/>
</dbReference>
<evidence type="ECO:0000259" key="8">
    <source>
        <dbReference type="PROSITE" id="PS50802"/>
    </source>
</evidence>
<reference evidence="9 10" key="1">
    <citation type="submission" date="2021-07" db="EMBL/GenBank/DDBJ databases">
        <authorList>
            <person name="Imarazene B."/>
            <person name="Zahm M."/>
            <person name="Klopp C."/>
            <person name="Cabau C."/>
            <person name="Beille S."/>
            <person name="Jouanno E."/>
            <person name="Castinel A."/>
            <person name="Lluch J."/>
            <person name="Gil L."/>
            <person name="Kuchtly C."/>
            <person name="Lopez Roques C."/>
            <person name="Donnadieu C."/>
            <person name="Parrinello H."/>
            <person name="Journot L."/>
            <person name="Du K."/>
            <person name="Schartl M."/>
            <person name="Retaux S."/>
            <person name="Guiguen Y."/>
        </authorList>
    </citation>
    <scope>NUCLEOTIDE SEQUENCE [LARGE SCALE GENOMIC DNA]</scope>
    <source>
        <strain evidence="9">Pach_M1</strain>
        <tissue evidence="9">Testis</tissue>
    </source>
</reference>
<dbReference type="Gene3D" id="2.30.30.140">
    <property type="match status" value="1"/>
</dbReference>
<name>A0A8T2LE55_ASTMX</name>
<dbReference type="Gene3D" id="3.90.70.80">
    <property type="match status" value="1"/>
</dbReference>
<dbReference type="GO" id="GO:0004843">
    <property type="term" value="F:cysteine-type deubiquitinase activity"/>
    <property type="evidence" value="ECO:0007669"/>
    <property type="project" value="UniProtKB-EC"/>
</dbReference>
<feature type="region of interest" description="Disordered" evidence="6">
    <location>
        <begin position="329"/>
        <end position="408"/>
    </location>
</feature>
<feature type="region of interest" description="Disordered" evidence="6">
    <location>
        <begin position="1111"/>
        <end position="1145"/>
    </location>
</feature>
<sequence>MAAGAAGAQRGADRYQEEKLMDEHLKANGLYRRRIAKDGSCLFRAVAEQVLHCQGLHTRVRAECVKYLRQNRELYESFIEGDFDEYLQRLQDPQSWVGQVEISALAVLYKHDFIIYQNPGEPPVYVTENGYPDKVQLCFLNGNHYDSVYPASFSKNAAICQSILYELLYERVCGVDRNMLASNMRGTKVRDESEESDLDEGENFWSSEATGKTASVKSRPPYRGRGRGQTRGGGRGFLPNKVQDSLNPCHFRNVEYDVWMKSKKAQQRRDFCMAAGMQYAVGDKCQVQLTGNGRYYSACIEDVSPNDGPVTVFIEELGEKHTVSLWNLRTPSDDSWSTEKGKRHSVSDSNEWDTRGGRKPARSVSIPYGPAGSAPSSHLQKQHSWPPQAPGESQGKNANSRKSDQDVGVLGVSPAEEEELLVLELLHKDENNFPSLEASAQAAAASGSGETGRRADKKGSRKKADAETKESLQKPDQRAERGKHKKKGSVGQEQPMSPPVKEKLSPSPPAVPPSAISPIPSAPVAAKPNPASLEAAPTPTPAQTAPAYSQTAPVPSKTAAISAGTATSRSETLPAASISSAQAAPASSPQTTSVPAPSPAHFQPTHVPTPALPQATAVPTPALPQTTAVPIHTQTFLTTPITTHALSAPSTPVPTPALAQTTPVPTPTLPQTIAVPTPTLSAQTPPSPIPSLPPTTSLPTPALFPQPTPVLTSVPTSAPVTHAPTPALPPTTPVPTPAHSQSTPVPTTVPTFAPATIFAMTTPAPSHSIPTLPVSDSEVPAQSNPCPAEFSVDSNNPPASLPPSAHVPSNPSHAQHSVTPPAPVNVSAASSVELAPFHPAGHGTMPVLAHCPPYMAPVPTSAPMLTPHAASSSAPPPPFPHPSEPHPCEPAASPVAGLGSATVPEFMPHGLATHPQHPQHPQHSTPLTQLSQLYQDPLYPGFPLNDQDEPANIPPFSHLLTGKDLPTDAGVLRFFFNLGVKAFTNPLYPPLSYLTLLRQAHLMKPKVPSPAPSSSPYPPPWQPDNTPSVLHMTSTSNPTHHSLPVDSLGGGNSAGHFEMQGLVPGPSPVNIGGYGGPPNSVPVQPMHPQPAVPWNFAPGPSVYPGIYSAPPAGQFPAHPPPPPSQGGQPYHSTSVRHPLQPGPPPQYHGMNIAMAAVAPAIERGDAGGKRSTPPVTSSGFTTYGPMVHL</sequence>
<dbReference type="EMBL" id="JAICCE010000013">
    <property type="protein sequence ID" value="KAG9269174.1"/>
    <property type="molecule type" value="Genomic_DNA"/>
</dbReference>
<dbReference type="GO" id="GO:0061578">
    <property type="term" value="F:K63-linked deubiquitinase activity"/>
    <property type="evidence" value="ECO:0007669"/>
    <property type="project" value="TreeGrafter"/>
</dbReference>
<dbReference type="GO" id="GO:0016579">
    <property type="term" value="P:protein deubiquitination"/>
    <property type="evidence" value="ECO:0007669"/>
    <property type="project" value="TreeGrafter"/>
</dbReference>
<dbReference type="EC" id="3.4.19.12" evidence="2"/>
<feature type="region of interest" description="Disordered" evidence="6">
    <location>
        <begin position="438"/>
        <end position="618"/>
    </location>
</feature>
<dbReference type="InterPro" id="IPR003323">
    <property type="entry name" value="OTU_dom"/>
</dbReference>
<feature type="compositionally biased region" description="Pro residues" evidence="6">
    <location>
        <begin position="1007"/>
        <end position="1022"/>
    </location>
</feature>
<feature type="compositionally biased region" description="Low complexity" evidence="6">
    <location>
        <begin position="438"/>
        <end position="448"/>
    </location>
</feature>
<feature type="compositionally biased region" description="Low complexity" evidence="6">
    <location>
        <begin position="794"/>
        <end position="804"/>
    </location>
</feature>
<feature type="compositionally biased region" description="Low complexity" evidence="6">
    <location>
        <begin position="913"/>
        <end position="925"/>
    </location>
</feature>
<dbReference type="GO" id="GO:0034122">
    <property type="term" value="P:negative regulation of toll-like receptor signaling pathway"/>
    <property type="evidence" value="ECO:0007669"/>
    <property type="project" value="TreeGrafter"/>
</dbReference>
<feature type="compositionally biased region" description="Low complexity" evidence="6">
    <location>
        <begin position="513"/>
        <end position="526"/>
    </location>
</feature>
<feature type="region of interest" description="Disordered" evidence="6">
    <location>
        <begin position="767"/>
        <end position="824"/>
    </location>
</feature>
<keyword evidence="4" id="KW-0833">Ubl conjugation pathway</keyword>
<comment type="caution">
    <text evidence="9">The sequence shown here is derived from an EMBL/GenBank/DDBJ whole genome shotgun (WGS) entry which is preliminary data.</text>
</comment>
<feature type="non-terminal residue" evidence="9">
    <location>
        <position position="1"/>
    </location>
</feature>
<evidence type="ECO:0000256" key="5">
    <source>
        <dbReference type="ARBA" id="ARBA00022807"/>
    </source>
</evidence>
<dbReference type="PANTHER" id="PTHR12419:SF9">
    <property type="entry name" value="OTU DOMAIN-CONTAINING PROTEIN 4"/>
    <property type="match status" value="1"/>
</dbReference>
<feature type="region of interest" description="Disordered" evidence="6">
    <location>
        <begin position="209"/>
        <end position="239"/>
    </location>
</feature>